<gene>
    <name evidence="3" type="ORF">SMAR0320_LOCUS17430</name>
</gene>
<dbReference type="PANTHER" id="PTHR45856:SF11">
    <property type="entry name" value="FUNGAL LIPASE-LIKE DOMAIN-CONTAINING PROTEIN"/>
    <property type="match status" value="1"/>
</dbReference>
<dbReference type="GO" id="GO:0006629">
    <property type="term" value="P:lipid metabolic process"/>
    <property type="evidence" value="ECO:0007669"/>
    <property type="project" value="InterPro"/>
</dbReference>
<dbReference type="CDD" id="cd00519">
    <property type="entry name" value="Lipase_3"/>
    <property type="match status" value="1"/>
</dbReference>
<sequence>MNFKFDTNRYRNPVEANYPGREDELSLHSGFALYLLRKRKDTGLSKMDEIFEKIEQIGKEVAPDGDYKLCITGHSLGGALATLCGFYCGSKPRFAHLSTIYIWTFAAPRVGTQAFIHAYQYLERTGRIRHARFSCTNDIVPLIPFCNFEYDDLQFYKHVGMRVQLHDTGRIGKWRLRNNLDVTYPLKHDWPSEIRRLLTNNIFANLNTPKGFKDFHGLTEHQRRLHFAMTYRRALGLSTLNSDQRRKDIKTLDEYYLIRGNILSNGISEKIVNMWKIDMGKNKGAQSDLAPPADLTNSAPEEEGDDQFCNCIIL</sequence>
<dbReference type="InterPro" id="IPR029058">
    <property type="entry name" value="AB_hydrolase_fold"/>
</dbReference>
<reference evidence="3" key="1">
    <citation type="submission" date="2021-01" db="EMBL/GenBank/DDBJ databases">
        <authorList>
            <person name="Corre E."/>
            <person name="Pelletier E."/>
            <person name="Niang G."/>
            <person name="Scheremetjew M."/>
            <person name="Finn R."/>
            <person name="Kale V."/>
            <person name="Holt S."/>
            <person name="Cochrane G."/>
            <person name="Meng A."/>
            <person name="Brown T."/>
            <person name="Cohen L."/>
        </authorList>
    </citation>
    <scope>NUCLEOTIDE SEQUENCE</scope>
    <source>
        <strain evidence="3">SM1012Den-03</strain>
    </source>
</reference>
<organism evidence="3">
    <name type="scientific">Skeletonema marinoi</name>
    <dbReference type="NCBI Taxonomy" id="267567"/>
    <lineage>
        <taxon>Eukaryota</taxon>
        <taxon>Sar</taxon>
        <taxon>Stramenopiles</taxon>
        <taxon>Ochrophyta</taxon>
        <taxon>Bacillariophyta</taxon>
        <taxon>Coscinodiscophyceae</taxon>
        <taxon>Thalassiosirophycidae</taxon>
        <taxon>Thalassiosirales</taxon>
        <taxon>Skeletonemataceae</taxon>
        <taxon>Skeletonema</taxon>
        <taxon>Skeletonema marinoi-dohrnii complex</taxon>
    </lineage>
</organism>
<dbReference type="EMBL" id="HBGZ01024571">
    <property type="protein sequence ID" value="CAD9619900.1"/>
    <property type="molecule type" value="Transcribed_RNA"/>
</dbReference>
<dbReference type="SUPFAM" id="SSF53474">
    <property type="entry name" value="alpha/beta-Hydrolases"/>
    <property type="match status" value="1"/>
</dbReference>
<dbReference type="InterPro" id="IPR051218">
    <property type="entry name" value="Sec_MonoDiacylglyc_Lipase"/>
</dbReference>
<feature type="domain" description="Fungal lipase-type" evidence="2">
    <location>
        <begin position="24"/>
        <end position="147"/>
    </location>
</feature>
<dbReference type="PANTHER" id="PTHR45856">
    <property type="entry name" value="ALPHA/BETA-HYDROLASES SUPERFAMILY PROTEIN"/>
    <property type="match status" value="1"/>
</dbReference>
<protein>
    <recommendedName>
        <fullName evidence="2">Fungal lipase-type domain-containing protein</fullName>
    </recommendedName>
</protein>
<feature type="region of interest" description="Disordered" evidence="1">
    <location>
        <begin position="283"/>
        <end position="303"/>
    </location>
</feature>
<evidence type="ECO:0000313" key="3">
    <source>
        <dbReference type="EMBL" id="CAD9619900.1"/>
    </source>
</evidence>
<dbReference type="Gene3D" id="3.40.50.1820">
    <property type="entry name" value="alpha/beta hydrolase"/>
    <property type="match status" value="1"/>
</dbReference>
<accession>A0A7S2M0I6</accession>
<name>A0A7S2M0I6_9STRA</name>
<dbReference type="AlphaFoldDB" id="A0A7S2M0I6"/>
<evidence type="ECO:0000256" key="1">
    <source>
        <dbReference type="SAM" id="MobiDB-lite"/>
    </source>
</evidence>
<proteinExistence type="predicted"/>
<dbReference type="InterPro" id="IPR002921">
    <property type="entry name" value="Fungal_lipase-type"/>
</dbReference>
<evidence type="ECO:0000259" key="2">
    <source>
        <dbReference type="Pfam" id="PF01764"/>
    </source>
</evidence>
<dbReference type="Pfam" id="PF01764">
    <property type="entry name" value="Lipase_3"/>
    <property type="match status" value="1"/>
</dbReference>